<evidence type="ECO:0000256" key="5">
    <source>
        <dbReference type="ARBA" id="ARBA00022679"/>
    </source>
</evidence>
<evidence type="ECO:0000256" key="1">
    <source>
        <dbReference type="ARBA" id="ARBA00000142"/>
    </source>
</evidence>
<dbReference type="KEGG" id="ols:Olsu_0362"/>
<proteinExistence type="predicted"/>
<keyword evidence="4 8" id="KW-0489">Methyltransferase</keyword>
<evidence type="ECO:0000313" key="8">
    <source>
        <dbReference type="EMBL" id="ADK67486.1"/>
    </source>
</evidence>
<evidence type="ECO:0000256" key="3">
    <source>
        <dbReference type="ARBA" id="ARBA00011977"/>
    </source>
</evidence>
<dbReference type="PROSITE" id="PS51625">
    <property type="entry name" value="SAM_MT_TRMB"/>
    <property type="match status" value="1"/>
</dbReference>
<dbReference type="STRING" id="633147.Olsu_0362"/>
<dbReference type="EMBL" id="CP002106">
    <property type="protein sequence ID" value="ADK67486.1"/>
    <property type="molecule type" value="Genomic_DNA"/>
</dbReference>
<keyword evidence="7" id="KW-0819">tRNA processing</keyword>
<evidence type="ECO:0000313" key="9">
    <source>
        <dbReference type="Proteomes" id="UP000000333"/>
    </source>
</evidence>
<dbReference type="OrthoDB" id="9802090at2"/>
<dbReference type="GO" id="GO:0043527">
    <property type="term" value="C:tRNA methyltransferase complex"/>
    <property type="evidence" value="ECO:0007669"/>
    <property type="project" value="TreeGrafter"/>
</dbReference>
<dbReference type="PANTHER" id="PTHR23417:SF14">
    <property type="entry name" value="PENTACOTRIPEPTIDE-REPEAT REGION OF PRORP DOMAIN-CONTAINING PROTEIN"/>
    <property type="match status" value="1"/>
</dbReference>
<keyword evidence="9" id="KW-1185">Reference proteome</keyword>
<dbReference type="SUPFAM" id="SSF53335">
    <property type="entry name" value="S-adenosyl-L-methionine-dependent methyltransferases"/>
    <property type="match status" value="1"/>
</dbReference>
<dbReference type="GO" id="GO:0008176">
    <property type="term" value="F:tRNA (guanine(46)-N7)-methyltransferase activity"/>
    <property type="evidence" value="ECO:0007669"/>
    <property type="project" value="UniProtKB-EC"/>
</dbReference>
<organism evidence="8 9">
    <name type="scientific">Olsenella uli (strain ATCC 49627 / DSM 7084 / CCUG 31166 / CIP 109912 / JCM 12494 / LMG 11480 / NCIMB 702895 / VPI D76D-27C)</name>
    <name type="common">Lactobacillus uli</name>
    <dbReference type="NCBI Taxonomy" id="633147"/>
    <lineage>
        <taxon>Bacteria</taxon>
        <taxon>Bacillati</taxon>
        <taxon>Actinomycetota</taxon>
        <taxon>Coriobacteriia</taxon>
        <taxon>Coriobacteriales</taxon>
        <taxon>Atopobiaceae</taxon>
        <taxon>Olsenella</taxon>
    </lineage>
</organism>
<name>E1QYM2_OLSUV</name>
<gene>
    <name evidence="8" type="ordered locus">Olsu_0362</name>
</gene>
<dbReference type="Pfam" id="PF02390">
    <property type="entry name" value="Methyltransf_4"/>
    <property type="match status" value="1"/>
</dbReference>
<sequence>MHALHARLPKNFVLEERLERYADGIEASPASYAGRWAEACFPVGEAQGAEGAHGTRTRFDEVRLDMGCGKGAFTVQAAAAERNVLFVGVDSEPICIAYAAQRAVESGLDNVVFAPGLGKDVCRFFSAGELSRIYLNFPTPFPRKKEATQRLTHLDQLMRYRTVLASGGSVILKTDSYPLRGFSRTQFELAGYDLLWESDDARSERPDDPMSWYEERLGRQGATVFALEATPGPAPKRVEQTASLSLVDYLPPELDQMAYVPHGMEGTVTNLRNLRKKARMRNRGARNG</sequence>
<dbReference type="InterPro" id="IPR003358">
    <property type="entry name" value="tRNA_(Gua-N-7)_MeTrfase_Trmb"/>
</dbReference>
<dbReference type="AlphaFoldDB" id="E1QYM2"/>
<dbReference type="PATRIC" id="fig|633147.7.peg.1201"/>
<dbReference type="GeneID" id="78511818"/>
<dbReference type="Proteomes" id="UP000000333">
    <property type="component" value="Chromosome"/>
</dbReference>
<dbReference type="RefSeq" id="WP_013251238.1">
    <property type="nucleotide sequence ID" value="NC_014363.1"/>
</dbReference>
<dbReference type="PANTHER" id="PTHR23417">
    <property type="entry name" value="3-DEOXY-D-MANNO-OCTULOSONIC-ACID TRANSFERASE/TRNA GUANINE-N 7 - -METHYLTRANSFERASE"/>
    <property type="match status" value="1"/>
</dbReference>
<dbReference type="eggNOG" id="COG0220">
    <property type="taxonomic scope" value="Bacteria"/>
</dbReference>
<comment type="function">
    <text evidence="2">Catalyzes the formation of N(7)-methylguanine at position 46 (m7G46) in tRNA.</text>
</comment>
<evidence type="ECO:0000256" key="6">
    <source>
        <dbReference type="ARBA" id="ARBA00022691"/>
    </source>
</evidence>
<reference evidence="8 9" key="1">
    <citation type="journal article" date="2010" name="Stand. Genomic Sci.">
        <title>Complete genome sequence of Olsenella uli type strain (VPI D76D-27C).</title>
        <authorList>
            <person name="Goker M."/>
            <person name="Held B."/>
            <person name="Lucas S."/>
            <person name="Nolan M."/>
            <person name="Yasawong M."/>
            <person name="Glavina Del Rio T."/>
            <person name="Tice H."/>
            <person name="Cheng J.F."/>
            <person name="Bruce D."/>
            <person name="Detter J.C."/>
            <person name="Tapia R."/>
            <person name="Han C."/>
            <person name="Goodwin L."/>
            <person name="Pitluck S."/>
            <person name="Liolios K."/>
            <person name="Ivanova N."/>
            <person name="Mavromatis K."/>
            <person name="Mikhailova N."/>
            <person name="Pati A."/>
            <person name="Chen A."/>
            <person name="Palaniappan K."/>
            <person name="Land M."/>
            <person name="Hauser L."/>
            <person name="Chang Y.J."/>
            <person name="Jeffries C.D."/>
            <person name="Rohde M."/>
            <person name="Sikorski J."/>
            <person name="Pukall R."/>
            <person name="Woyke T."/>
            <person name="Bristow J."/>
            <person name="Eisen J.A."/>
            <person name="Markowitz V."/>
            <person name="Hugenholtz P."/>
            <person name="Kyrpides N.C."/>
            <person name="Klenk H.P."/>
            <person name="Lapidus A."/>
        </authorList>
    </citation>
    <scope>NUCLEOTIDE SEQUENCE [LARGE SCALE GENOMIC DNA]</scope>
    <source>
        <strain evidence="9">ATCC 49627 / DSM 7084 / CIP 109912 / JCM 12494 / NCIMB 702895 / VPI D76D-27C</strain>
    </source>
</reference>
<accession>E1QYM2</accession>
<dbReference type="Gene3D" id="3.40.50.150">
    <property type="entry name" value="Vaccinia Virus protein VP39"/>
    <property type="match status" value="1"/>
</dbReference>
<evidence type="ECO:0000256" key="2">
    <source>
        <dbReference type="ARBA" id="ARBA00003015"/>
    </source>
</evidence>
<dbReference type="InterPro" id="IPR029063">
    <property type="entry name" value="SAM-dependent_MTases_sf"/>
</dbReference>
<keyword evidence="6" id="KW-0949">S-adenosyl-L-methionine</keyword>
<comment type="catalytic activity">
    <reaction evidence="1">
        <text>guanosine(46) in tRNA + S-adenosyl-L-methionine = N(7)-methylguanosine(46) in tRNA + S-adenosyl-L-homocysteine</text>
        <dbReference type="Rhea" id="RHEA:42708"/>
        <dbReference type="Rhea" id="RHEA-COMP:10188"/>
        <dbReference type="Rhea" id="RHEA-COMP:10189"/>
        <dbReference type="ChEBI" id="CHEBI:57856"/>
        <dbReference type="ChEBI" id="CHEBI:59789"/>
        <dbReference type="ChEBI" id="CHEBI:74269"/>
        <dbReference type="ChEBI" id="CHEBI:74480"/>
        <dbReference type="EC" id="2.1.1.33"/>
    </reaction>
</comment>
<protein>
    <recommendedName>
        <fullName evidence="3">tRNA (guanine(46)-N(7))-methyltransferase</fullName>
        <ecNumber evidence="3">2.1.1.33</ecNumber>
    </recommendedName>
</protein>
<evidence type="ECO:0000256" key="7">
    <source>
        <dbReference type="ARBA" id="ARBA00022694"/>
    </source>
</evidence>
<dbReference type="EC" id="2.1.1.33" evidence="3"/>
<keyword evidence="5 8" id="KW-0808">Transferase</keyword>
<dbReference type="CDD" id="cd02440">
    <property type="entry name" value="AdoMet_MTases"/>
    <property type="match status" value="1"/>
</dbReference>
<evidence type="ECO:0000256" key="4">
    <source>
        <dbReference type="ARBA" id="ARBA00022603"/>
    </source>
</evidence>
<dbReference type="HOGENOM" id="CLU_050910_2_1_11"/>